<accession>A0A5N3V855</accession>
<organism evidence="1 2">
    <name type="scientific">Muntiacus muntjak</name>
    <name type="common">Barking deer</name>
    <name type="synonym">Indian muntjac</name>
    <dbReference type="NCBI Taxonomy" id="9888"/>
    <lineage>
        <taxon>Eukaryota</taxon>
        <taxon>Metazoa</taxon>
        <taxon>Chordata</taxon>
        <taxon>Craniata</taxon>
        <taxon>Vertebrata</taxon>
        <taxon>Euteleostomi</taxon>
        <taxon>Mammalia</taxon>
        <taxon>Eutheria</taxon>
        <taxon>Laurasiatheria</taxon>
        <taxon>Artiodactyla</taxon>
        <taxon>Ruminantia</taxon>
        <taxon>Pecora</taxon>
        <taxon>Cervidae</taxon>
        <taxon>Muntiacinae</taxon>
        <taxon>Muntiacus</taxon>
    </lineage>
</organism>
<dbReference type="EMBL" id="VCEA01000003">
    <property type="protein sequence ID" value="KAB0345317.1"/>
    <property type="molecule type" value="Genomic_DNA"/>
</dbReference>
<dbReference type="AlphaFoldDB" id="A0A5N3V855"/>
<dbReference type="Proteomes" id="UP000326458">
    <property type="component" value="Unassembled WGS sequence"/>
</dbReference>
<sequence>MPMEATLGQCGVKTLTTLEVAGHMVGGKVHCIVYSYLLGIQTFKDNCHFMNVVPTLGKKKGANFNS</sequence>
<evidence type="ECO:0000313" key="2">
    <source>
        <dbReference type="Proteomes" id="UP000326458"/>
    </source>
</evidence>
<protein>
    <submittedName>
        <fullName evidence="1">Uncharacterized protein</fullName>
    </submittedName>
</protein>
<comment type="caution">
    <text evidence="1">The sequence shown here is derived from an EMBL/GenBank/DDBJ whole genome shotgun (WGS) entry which is preliminary data.</text>
</comment>
<evidence type="ECO:0000313" key="1">
    <source>
        <dbReference type="EMBL" id="KAB0345317.1"/>
    </source>
</evidence>
<name>A0A5N3V855_MUNMU</name>
<reference evidence="1 2" key="1">
    <citation type="submission" date="2019-06" db="EMBL/GenBank/DDBJ databases">
        <title>Discovery of a novel chromosome fission-fusion reversal in muntjac.</title>
        <authorList>
            <person name="Mudd A.B."/>
            <person name="Bredeson J.V."/>
            <person name="Baum R."/>
            <person name="Hockemeyer D."/>
            <person name="Rokhsar D.S."/>
        </authorList>
    </citation>
    <scope>NUCLEOTIDE SEQUENCE [LARGE SCALE GENOMIC DNA]</scope>
    <source>
        <strain evidence="1">UTSW_UCB_Mm</strain>
        <tissue evidence="1">Fibroblast cell line</tissue>
    </source>
</reference>
<gene>
    <name evidence="1" type="ORF">FD754_022243</name>
</gene>
<keyword evidence="2" id="KW-1185">Reference proteome</keyword>
<proteinExistence type="predicted"/>